<evidence type="ECO:0000313" key="8">
    <source>
        <dbReference type="MGI" id="MGI:1315208"/>
    </source>
</evidence>
<feature type="domain" description="Leprecan-like alpha-helical" evidence="6">
    <location>
        <begin position="38"/>
        <end position="325"/>
    </location>
</feature>
<gene>
    <name evidence="7 8" type="primary">P3h3</name>
</gene>
<dbReference type="PeptideAtlas" id="D6RHQ3"/>
<feature type="chain" id="PRO_5003087806" evidence="5">
    <location>
        <begin position="20"/>
        <end position="337"/>
    </location>
</feature>
<accession>D6RHQ3</accession>
<feature type="region of interest" description="Disordered" evidence="4">
    <location>
        <begin position="15"/>
        <end position="35"/>
    </location>
</feature>
<dbReference type="Ensembl" id="ENSMUST00000135127.8">
    <property type="protein sequence ID" value="ENSMUSP00000116338.2"/>
    <property type="gene ID" value="ENSMUSG00000023191.10"/>
</dbReference>
<dbReference type="Proteomes" id="UP000000589">
    <property type="component" value="Chromosome 6"/>
</dbReference>
<reference evidence="7 9" key="2">
    <citation type="journal article" date="2011" name="PLoS Biol.">
        <title>Modernizing reference genome assemblies.</title>
        <authorList>
            <person name="Church D.M."/>
            <person name="Schneider V.A."/>
            <person name="Graves T."/>
            <person name="Auger K."/>
            <person name="Cunningham F."/>
            <person name="Bouk N."/>
            <person name="Chen H.C."/>
            <person name="Agarwala R."/>
            <person name="McLaren W.M."/>
            <person name="Ritchie G.R."/>
            <person name="Albracht D."/>
            <person name="Kremitzki M."/>
            <person name="Rock S."/>
            <person name="Kotkiewicz H."/>
            <person name="Kremitzki C."/>
            <person name="Wollam A."/>
            <person name="Trani L."/>
            <person name="Fulton L."/>
            <person name="Fulton R."/>
            <person name="Matthews L."/>
            <person name="Whitehead S."/>
            <person name="Chow W."/>
            <person name="Torrance J."/>
            <person name="Dunn M."/>
            <person name="Harden G."/>
            <person name="Threadgold G."/>
            <person name="Wood J."/>
            <person name="Collins J."/>
            <person name="Heath P."/>
            <person name="Griffiths G."/>
            <person name="Pelan S."/>
            <person name="Grafham D."/>
            <person name="Eichler E.E."/>
            <person name="Weinstock G."/>
            <person name="Mardis E.R."/>
            <person name="Wilson R.K."/>
            <person name="Howe K."/>
            <person name="Flicek P."/>
            <person name="Hubbard T."/>
        </authorList>
    </citation>
    <scope>NUCLEOTIDE SEQUENCE [LARGE SCALE GENOMIC DNA]</scope>
    <source>
        <strain evidence="7 9">C57BL/6J</strain>
    </source>
</reference>
<dbReference type="ExpressionAtlas" id="D6RHQ3">
    <property type="expression patterns" value="baseline and differential"/>
</dbReference>
<feature type="signal peptide" evidence="5">
    <location>
        <begin position="1"/>
        <end position="19"/>
    </location>
</feature>
<keyword evidence="10 11" id="KW-1267">Proteomics identification</keyword>
<evidence type="ECO:0000259" key="6">
    <source>
        <dbReference type="Pfam" id="PF23557"/>
    </source>
</evidence>
<evidence type="ECO:0000256" key="1">
    <source>
        <dbReference type="ARBA" id="ARBA00006487"/>
    </source>
</evidence>
<dbReference type="Antibodypedia" id="21590">
    <property type="antibodies" value="116 antibodies from 20 providers"/>
</dbReference>
<dbReference type="InterPro" id="IPR052284">
    <property type="entry name" value="Collagen_mod_leprecan"/>
</dbReference>
<reference evidence="7" key="4">
    <citation type="submission" date="2025-09" db="UniProtKB">
        <authorList>
            <consortium name="Ensembl"/>
        </authorList>
    </citation>
    <scope>IDENTIFICATION</scope>
    <source>
        <strain evidence="7">C57BL/6J</strain>
    </source>
</reference>
<dbReference type="AlphaFoldDB" id="D6RHQ3"/>
<comment type="similarity">
    <text evidence="1">Belongs to the leprecan family.</text>
</comment>
<evidence type="ECO:0000313" key="7">
    <source>
        <dbReference type="Ensembl" id="ENSMUSP00000116338.2"/>
    </source>
</evidence>
<dbReference type="PANTHER" id="PTHR13986:SF3">
    <property type="entry name" value="CARTILAGE-ASSOCIATED PROTEIN"/>
    <property type="match status" value="1"/>
</dbReference>
<evidence type="ECO:0000256" key="4">
    <source>
        <dbReference type="SAM" id="MobiDB-lite"/>
    </source>
</evidence>
<name>D6RHQ3_MOUSE</name>
<dbReference type="Bgee" id="ENSMUSG00000023191">
    <property type="expression patterns" value="Expressed in humerus cartilage element and 208 other cell types or tissues"/>
</dbReference>
<reference evidence="7" key="3">
    <citation type="submission" date="2025-08" db="UniProtKB">
        <authorList>
            <consortium name="Ensembl"/>
        </authorList>
    </citation>
    <scope>IDENTIFICATION</scope>
    <source>
        <strain evidence="7">C57BL/6J</strain>
    </source>
</reference>
<dbReference type="GeneTree" id="ENSGT00940000159164"/>
<organism evidence="7 9">
    <name type="scientific">Mus musculus</name>
    <name type="common">Mouse</name>
    <dbReference type="NCBI Taxonomy" id="10090"/>
    <lineage>
        <taxon>Eukaryota</taxon>
        <taxon>Metazoa</taxon>
        <taxon>Chordata</taxon>
        <taxon>Craniata</taxon>
        <taxon>Vertebrata</taxon>
        <taxon>Euteleostomi</taxon>
        <taxon>Mammalia</taxon>
        <taxon>Eutheria</taxon>
        <taxon>Euarchontoglires</taxon>
        <taxon>Glires</taxon>
        <taxon>Rodentia</taxon>
        <taxon>Myomorpha</taxon>
        <taxon>Muroidea</taxon>
        <taxon>Muridae</taxon>
        <taxon>Murinae</taxon>
        <taxon>Mus</taxon>
        <taxon>Mus</taxon>
    </lineage>
</organism>
<evidence type="ECO:0000313" key="9">
    <source>
        <dbReference type="Proteomes" id="UP000000589"/>
    </source>
</evidence>
<evidence type="ECO:0007829" key="10">
    <source>
        <dbReference type="PeptideAtlas" id="D6RHQ3"/>
    </source>
</evidence>
<dbReference type="Gene3D" id="1.25.40.10">
    <property type="entry name" value="Tetratricopeptide repeat domain"/>
    <property type="match status" value="1"/>
</dbReference>
<evidence type="ECO:0007829" key="11">
    <source>
        <dbReference type="ProteomicsDB" id="D6RHQ3"/>
    </source>
</evidence>
<dbReference type="HOGENOM" id="CLU_029887_0_1_1"/>
<proteinExistence type="evidence at protein level"/>
<dbReference type="PANTHER" id="PTHR13986">
    <property type="entry name" value="PROTEIN LYSINE HYDROXYLATION COMPLEX COMPONENT"/>
    <property type="match status" value="1"/>
</dbReference>
<feature type="compositionally biased region" description="Pro residues" evidence="4">
    <location>
        <begin position="15"/>
        <end position="25"/>
    </location>
</feature>
<dbReference type="InterPro" id="IPR056585">
    <property type="entry name" value="Leprecan_dom"/>
</dbReference>
<evidence type="ECO:0000256" key="5">
    <source>
        <dbReference type="SAM" id="SignalP"/>
    </source>
</evidence>
<protein>
    <submittedName>
        <fullName evidence="7">Prolyl 3-hydroxylase 3</fullName>
    </submittedName>
</protein>
<keyword evidence="2 5" id="KW-0732">Signal</keyword>
<keyword evidence="3" id="KW-0325">Glycoprotein</keyword>
<dbReference type="VEuPathDB" id="HostDB:ENSMUSG00000023191"/>
<reference evidence="7 9" key="1">
    <citation type="journal article" date="2009" name="PLoS Biol.">
        <title>Lineage-specific biology revealed by a finished genome assembly of the mouse.</title>
        <authorList>
            <consortium name="Mouse Genome Sequencing Consortium"/>
            <person name="Church D.M."/>
            <person name="Goodstadt L."/>
            <person name="Hillier L.W."/>
            <person name="Zody M.C."/>
            <person name="Goldstein S."/>
            <person name="She X."/>
            <person name="Bult C.J."/>
            <person name="Agarwala R."/>
            <person name="Cherry J.L."/>
            <person name="DiCuccio M."/>
            <person name="Hlavina W."/>
            <person name="Kapustin Y."/>
            <person name="Meric P."/>
            <person name="Maglott D."/>
            <person name="Birtle Z."/>
            <person name="Marques A.C."/>
            <person name="Graves T."/>
            <person name="Zhou S."/>
            <person name="Teague B."/>
            <person name="Potamousis K."/>
            <person name="Churas C."/>
            <person name="Place M."/>
            <person name="Herschleb J."/>
            <person name="Runnheim R."/>
            <person name="Forrest D."/>
            <person name="Amos-Landgraf J."/>
            <person name="Schwartz D.C."/>
            <person name="Cheng Z."/>
            <person name="Lindblad-Toh K."/>
            <person name="Eichler E.E."/>
            <person name="Ponting C.P."/>
        </authorList>
    </citation>
    <scope>NUCLEOTIDE SEQUENCE [LARGE SCALE GENOMIC DNA]</scope>
    <source>
        <strain evidence="7 9">C57BL/6J</strain>
    </source>
</reference>
<evidence type="ECO:0000256" key="3">
    <source>
        <dbReference type="ARBA" id="ARBA00023180"/>
    </source>
</evidence>
<keyword evidence="9" id="KW-1185">Reference proteome</keyword>
<evidence type="ECO:0000256" key="2">
    <source>
        <dbReference type="ARBA" id="ARBA00022729"/>
    </source>
</evidence>
<dbReference type="InterPro" id="IPR011990">
    <property type="entry name" value="TPR-like_helical_dom_sf"/>
</dbReference>
<dbReference type="Pfam" id="PF23557">
    <property type="entry name" value="TPR_leprecan"/>
    <property type="match status" value="1"/>
</dbReference>
<dbReference type="SMR" id="D6RHQ3"/>
<dbReference type="AGR" id="MGI:1315208"/>
<dbReference type="ProteomicsDB" id="314898"/>
<dbReference type="MGI" id="MGI:1315208">
    <property type="gene designation" value="P3h3"/>
</dbReference>
<sequence>MLRLLRLLLLLLLPPPGSPEPPEPPGLAQLSPGSPPQAPDLLYADGLRAYSAGAWAPAVALLREALRSRAALGRARQECGASCAAEPGAALPSQLLGAPHPVSGPGVWEPLLLRATLRRAECLTQCAVRRLGPGGAARLRVGSALRDAFRRREPYNYLQRAYYQLKKLDLAASAAHTFFVANPTHLQMREDMAKYRRMSAIRPQSFRDLVTPLYWAAYDTGLELLEQREAALALPQLEEALQGSLAHMESCRAACEGPEEHQGAEEEGEGSQGGLYEAIAGHWIRVLQCRQHCVADTATRPGRSFPVQDFLLSQLRRLHEAYAQVQWGTCLRPWKMS</sequence>